<gene>
    <name evidence="3" type="ORF">FKX85_01740</name>
</gene>
<reference evidence="3 4" key="1">
    <citation type="submission" date="2019-06" db="EMBL/GenBank/DDBJ databases">
        <title>Echinicola alkalisoli sp. nov. isolated from saline soil.</title>
        <authorList>
            <person name="Sun J.-Q."/>
            <person name="Xu L."/>
        </authorList>
    </citation>
    <scope>NUCLEOTIDE SEQUENCE [LARGE SCALE GENOMIC DNA]</scope>
    <source>
        <strain evidence="3 4">LN3S3</strain>
    </source>
</reference>
<protein>
    <submittedName>
        <fullName evidence="3">Transporter</fullName>
    </submittedName>
</protein>
<dbReference type="Gene3D" id="3.40.50.10390">
    <property type="entry name" value="Gingipain r, domain 1"/>
    <property type="match status" value="1"/>
</dbReference>
<dbReference type="Gene3D" id="3.40.50.1460">
    <property type="match status" value="1"/>
</dbReference>
<dbReference type="GO" id="GO:0006508">
    <property type="term" value="P:proteolysis"/>
    <property type="evidence" value="ECO:0007669"/>
    <property type="project" value="InterPro"/>
</dbReference>
<evidence type="ECO:0000313" key="4">
    <source>
        <dbReference type="Proteomes" id="UP000316614"/>
    </source>
</evidence>
<evidence type="ECO:0000313" key="3">
    <source>
        <dbReference type="EMBL" id="QDH77833.1"/>
    </source>
</evidence>
<dbReference type="GO" id="GO:0008234">
    <property type="term" value="F:cysteine-type peptidase activity"/>
    <property type="evidence" value="ECO:0007669"/>
    <property type="project" value="InterPro"/>
</dbReference>
<dbReference type="RefSeq" id="WP_141613097.1">
    <property type="nucleotide sequence ID" value="NZ_CP041253.1"/>
</dbReference>
<keyword evidence="4" id="KW-1185">Reference proteome</keyword>
<dbReference type="InterPro" id="IPR029030">
    <property type="entry name" value="Caspase-like_dom_sf"/>
</dbReference>
<name>A0A514CDE3_9BACT</name>
<accession>A0A514CDE3</accession>
<dbReference type="InterPro" id="IPR029031">
    <property type="entry name" value="Gingipain_N_sf"/>
</dbReference>
<dbReference type="KEGG" id="echi:FKX85_01740"/>
<organism evidence="3 4">
    <name type="scientific">Echinicola soli</name>
    <dbReference type="NCBI Taxonomy" id="2591634"/>
    <lineage>
        <taxon>Bacteria</taxon>
        <taxon>Pseudomonadati</taxon>
        <taxon>Bacteroidota</taxon>
        <taxon>Cytophagia</taxon>
        <taxon>Cytophagales</taxon>
        <taxon>Cyclobacteriaceae</taxon>
        <taxon>Echinicola</taxon>
    </lineage>
</organism>
<evidence type="ECO:0000256" key="1">
    <source>
        <dbReference type="ARBA" id="ARBA00022729"/>
    </source>
</evidence>
<dbReference type="OrthoDB" id="9757650at2"/>
<proteinExistence type="predicted"/>
<dbReference type="Proteomes" id="UP000316614">
    <property type="component" value="Chromosome"/>
</dbReference>
<dbReference type="SUPFAM" id="SSF52129">
    <property type="entry name" value="Caspase-like"/>
    <property type="match status" value="1"/>
</dbReference>
<dbReference type="EMBL" id="CP041253">
    <property type="protein sequence ID" value="QDH77833.1"/>
    <property type="molecule type" value="Genomic_DNA"/>
</dbReference>
<feature type="domain" description="Gingipain" evidence="2">
    <location>
        <begin position="395"/>
        <end position="765"/>
    </location>
</feature>
<keyword evidence="1" id="KW-0732">Signal</keyword>
<dbReference type="Pfam" id="PF01364">
    <property type="entry name" value="Peptidase_C25"/>
    <property type="match status" value="1"/>
</dbReference>
<dbReference type="Gene3D" id="2.60.40.4070">
    <property type="match status" value="1"/>
</dbReference>
<dbReference type="CDD" id="cd02258">
    <property type="entry name" value="Peptidase_C25_N"/>
    <property type="match status" value="1"/>
</dbReference>
<sequence>MRKASFLYLLMMIWALVAKGQTEWIDYSQTYYKIPTTTDGIYRISFAALSASGMNPSSVDPRTLRLFHRGEEVAIYVHGQADGRFDQGDYVEFIGERNDGQSDRPLYPNPSHMANPLYNNHSDATVFFLTVTPGQIGKRMANKNLPADAANLIRYETEVTQIFSDQYTLGQTYSLGVHVGIYDKGQGWTGPVITRGNVQDIVFKNLGEMATEFSASIKLGMVGRSGVDHLVEVYVGASQEALRKVTEVALEGYSFTEYTASLQPADIGSDGRVVVRIAPVSTSGSNDNVSVSFASLTYQKKKITGEFDHEHIKLGEGEYQLQLEQVGEKYLAYDVTNPNAPIHLTIQEGTGGIRIPVGNTTMSSEVLVQAEREVAEPTVLDQVRFRDLLGTDANYLILTHPSLQQATSSNTDPVAAYASYRESAAGGGYQTLTFTAEELYNQFNYGEKSPLAIKEFLRQYAARHTPEYLLLMGRAYGMYNYTNSGGVRYYYRDHPERFSVQDLVPTYGYPYTDNRFVVGLDGGDSMTEDIAVGRIPARVPEEINHYLNKIKEKEALGTSATWQKDMVHLSGGLSAFELERYYNFVKGFESTAEGPYFGGEVTTYRKRSNTEVELINISDKVNEGVSMVTFFGHAATSTTDIDIGFVSQDELGYDNKGKYPVLLLNGCDAGNAFGGAYTFGEDWILTPDRGASNFMAHSSIGVDVFLRRYSESFYHAAFADSSLIYQPIGKVKLAGDKRFYDRYGTSSINQSHANQMIMLGDPAVRIFPAKKADYSLNAEEVDLGDAEGAPVTSLTDTLDLSFVVRNLGIVNQDTLDFKISRQLPDGTVVNYDIQKLAPVFYRDTVHFAVPNVGLVSAGDNVFTISLNTERAIPELTYANNTIVANKFITSSGTQNLSPLDYAIHHDGEVELIAQVPGKATEDRTIVFQLDVMPDFSSAWRKEKRVTTRGIARWQQSIGDRINVSDTVTFYWRTKFLEQREGESKAWTRSSFSYIPDGPEGWIQREFAQLAEDQLYNLTINQTAGQWEYLGTKREVEVFTFGAQTEGLAYGQVQIELDGIPYNQDLFQRRCTNNSFGLMAFDQRSLAPYLVIPLEDFDVLDPRSCGKTPQIIQNIRSGWITGEGQTVLMDYIDGLKEGDYVVIFSVGSMGFEDWPDAAFLKMREIGANEATLRNLKNGDPYILFGRKGMAPGEAVEVLADKASEVPAAEQSISFSTQMKGFYDHGSVATRRVGPASSWAAFYNQTKTVGDLGAEQFAFDVIGVSASGAETVLFENIVDGEVRLEDINADMYPFLRLQYRLEESEERIPHQLMQWQVNYTGVPEGVLLLKDKEEMLDLQEGEEATVAFEFVNISNYDFTDSLTLRWSWHNKNHNSIEEFERKIPAVKAGESYAFELEFDSFGKAGKNSLNVAVNPREYLEQSYKNNVLDLADYLLVAADDQNPVLDVSFDGVYIMDGDIVSPNVLIAALVKDENETLLKQDTTGVEVHLKRNCETCVFERVAFSDPSLKWFDATENTDFKVEYQPGPLEDGVYTLRINAEDASGNKAGEKPYEVTFEVINESTITHFYPYPNPFSTSVRFVFTVTGAVPPDEIKIQIMTVTGKVVREILQEELGPVKIGNNISEYAWDGKDEFGDQLANGVYIYRVLVRKDGQFVEHRATAGDKAFKKGYGKMYLLR</sequence>
<evidence type="ECO:0000259" key="2">
    <source>
        <dbReference type="Pfam" id="PF01364"/>
    </source>
</evidence>
<dbReference type="InterPro" id="IPR001769">
    <property type="entry name" value="Gingipain"/>
</dbReference>